<dbReference type="Proteomes" id="UP001157418">
    <property type="component" value="Unassembled WGS sequence"/>
</dbReference>
<feature type="region of interest" description="Disordered" evidence="2">
    <location>
        <begin position="47"/>
        <end position="76"/>
    </location>
</feature>
<feature type="coiled-coil region" evidence="1">
    <location>
        <begin position="532"/>
        <end position="566"/>
    </location>
</feature>
<dbReference type="NCBIfam" id="TIGR01640">
    <property type="entry name" value="F_box_assoc_1"/>
    <property type="match status" value="1"/>
</dbReference>
<evidence type="ECO:0000313" key="5">
    <source>
        <dbReference type="Proteomes" id="UP001157418"/>
    </source>
</evidence>
<proteinExistence type="predicted"/>
<feature type="domain" description="F-box associated beta-propeller type 1" evidence="3">
    <location>
        <begin position="167"/>
        <end position="408"/>
    </location>
</feature>
<dbReference type="PANTHER" id="PTHR31672:SF13">
    <property type="entry name" value="F-BOX PROTEIN CPR30-LIKE"/>
    <property type="match status" value="1"/>
</dbReference>
<dbReference type="AlphaFoldDB" id="A0AAU9LAK0"/>
<protein>
    <recommendedName>
        <fullName evidence="3">F-box associated beta-propeller type 1 domain-containing protein</fullName>
    </recommendedName>
</protein>
<organism evidence="4 5">
    <name type="scientific">Lactuca virosa</name>
    <dbReference type="NCBI Taxonomy" id="75947"/>
    <lineage>
        <taxon>Eukaryota</taxon>
        <taxon>Viridiplantae</taxon>
        <taxon>Streptophyta</taxon>
        <taxon>Embryophyta</taxon>
        <taxon>Tracheophyta</taxon>
        <taxon>Spermatophyta</taxon>
        <taxon>Magnoliopsida</taxon>
        <taxon>eudicotyledons</taxon>
        <taxon>Gunneridae</taxon>
        <taxon>Pentapetalae</taxon>
        <taxon>asterids</taxon>
        <taxon>campanulids</taxon>
        <taxon>Asterales</taxon>
        <taxon>Asteraceae</taxon>
        <taxon>Cichorioideae</taxon>
        <taxon>Cichorieae</taxon>
        <taxon>Lactucinae</taxon>
        <taxon>Lactuca</taxon>
    </lineage>
</organism>
<evidence type="ECO:0000313" key="4">
    <source>
        <dbReference type="EMBL" id="CAH1412494.1"/>
    </source>
</evidence>
<dbReference type="SUPFAM" id="SSF50965">
    <property type="entry name" value="Galactose oxidase, central domain"/>
    <property type="match status" value="1"/>
</dbReference>
<keyword evidence="5" id="KW-1185">Reference proteome</keyword>
<evidence type="ECO:0000256" key="2">
    <source>
        <dbReference type="SAM" id="MobiDB-lite"/>
    </source>
</evidence>
<dbReference type="InterPro" id="IPR017451">
    <property type="entry name" value="F-box-assoc_interact_dom"/>
</dbReference>
<dbReference type="EMBL" id="CAKMRJ010000001">
    <property type="protein sequence ID" value="CAH1412494.1"/>
    <property type="molecule type" value="Genomic_DNA"/>
</dbReference>
<reference evidence="4 5" key="1">
    <citation type="submission" date="2022-01" db="EMBL/GenBank/DDBJ databases">
        <authorList>
            <person name="Xiong W."/>
            <person name="Schranz E."/>
        </authorList>
    </citation>
    <scope>NUCLEOTIDE SEQUENCE [LARGE SCALE GENOMIC DNA]</scope>
</reference>
<evidence type="ECO:0000256" key="1">
    <source>
        <dbReference type="SAM" id="Coils"/>
    </source>
</evidence>
<name>A0AAU9LAK0_9ASTR</name>
<gene>
    <name evidence="4" type="ORF">LVIROSA_LOCUS506</name>
</gene>
<sequence>MLHTFTFISFPLFLHKKNSPEKKRPSRLRLRHLHLFAYSATLLNPTPQTKLSSIGDGGAPPSQKYNHQKSSTGDSIFPDTTKASGAFATTYHHHVTTNDDHENHHKQFILTNTDRPRFHSIDCETPEDGLTAGRRLPLAFSFNDKMVILTSLHGLLCVGTGKFQYSDECTGLILWNPLTGDCKGLSNKGCHDKECYTTYDHGIFGLYYISSLDDYRLLRVTYYPSIYIYIYSLKSDSWRKVESTENFQQRDSNWASLASKQEHPSQILLNEKLYFLKQVDIERETFIKSYSVMRFDTKTEEFTEIAMPCFGNQRTRCLGFMVLKGCIHFCIAILIGKENNMTNSEMIELWRMDGDKDWTKVLTYGPMSFFLLGGSLLHFMRNGNLLVQNEGNVYVFDMKKDTKEMVFTYPINPPNEQVYQRRMDSNISPIGKYIETIVSPKQHSLHVRKWFLTTSGLEWCTVRSWQEYDAYERSMIEKYGEDITEHTGNDVDLWALSQGGRKDHIYGIGSSNHNFAATETPSYGHSMLSIEYVQSQLQIRELQIQMEKERKAREDLQDQITKEREIERKSRKTMQAQISELMRRFGFH</sequence>
<dbReference type="InterPro" id="IPR050796">
    <property type="entry name" value="SCF_F-box_component"/>
</dbReference>
<dbReference type="Pfam" id="PF07734">
    <property type="entry name" value="FBA_1"/>
    <property type="match status" value="1"/>
</dbReference>
<evidence type="ECO:0000259" key="3">
    <source>
        <dbReference type="Pfam" id="PF07734"/>
    </source>
</evidence>
<dbReference type="InterPro" id="IPR006527">
    <property type="entry name" value="F-box-assoc_dom_typ1"/>
</dbReference>
<accession>A0AAU9LAK0</accession>
<dbReference type="InterPro" id="IPR011043">
    <property type="entry name" value="Gal_Oxase/kelch_b-propeller"/>
</dbReference>
<dbReference type="CDD" id="cd22249">
    <property type="entry name" value="UDM1_RNF168_RNF169-like"/>
    <property type="match status" value="1"/>
</dbReference>
<keyword evidence="1" id="KW-0175">Coiled coil</keyword>
<dbReference type="PANTHER" id="PTHR31672">
    <property type="entry name" value="BNACNNG10540D PROTEIN"/>
    <property type="match status" value="1"/>
</dbReference>
<feature type="compositionally biased region" description="Polar residues" evidence="2">
    <location>
        <begin position="63"/>
        <end position="74"/>
    </location>
</feature>
<comment type="caution">
    <text evidence="4">The sequence shown here is derived from an EMBL/GenBank/DDBJ whole genome shotgun (WGS) entry which is preliminary data.</text>
</comment>